<sequence length="479" mass="57272">MGFVDFFETYMVGSRVQFKQLDISDWLSLTPRLLILFGYFYLHSFFTAINQFLQFINTNSFCLRLHLLYDRFWSHVPIIGEYKIRLLSRALTYSKLKIIPTLDKVLEAIEIWFQLHLVEMTFEKKKNVQIFITEGSDDLNFFKDSKFQTTLMICNHRSVNDYTLINYLFLKSCPTKFYTKWEFLQKLRKGEDLPEWPQLKFLGWGKMFNFPRLDLLKNIFFKDETLALSSNELRDILERQNNQAITIFPEVNIMSLELSIIQRKLHQDFPFVINFYNLLYPRFKNFTTLMAAFSSIKNIKRKKNRNNIIKEARYLFHRELDKLVHKSIKMESSKVSDKTTPPMIVDNSYLLKKKEEISSGKPKVVRINPYIYDVTIIYYRVKYTDSGHDHTNGDLRLHKGYQLEQISPTIFEMIQPEMESENNIKDKDPIVVMVNVKKHQIQPLLAYNDESLEKWLENRWIEKDRLIESLQKNIKIETK</sequence>
<gene>
    <name evidence="1" type="primary">MUM3_1</name>
    <name evidence="1" type="ORF">GRS66_005046</name>
</gene>
<organism evidence="1 2">
    <name type="scientific">Saccharomyces pastorianus</name>
    <name type="common">Lager yeast</name>
    <name type="synonym">Saccharomyces cerevisiae x Saccharomyces eubayanus</name>
    <dbReference type="NCBI Taxonomy" id="27292"/>
    <lineage>
        <taxon>Eukaryota</taxon>
        <taxon>Fungi</taxon>
        <taxon>Dikarya</taxon>
        <taxon>Ascomycota</taxon>
        <taxon>Saccharomycotina</taxon>
        <taxon>Saccharomycetes</taxon>
        <taxon>Saccharomycetales</taxon>
        <taxon>Saccharomycetaceae</taxon>
        <taxon>Saccharomyces</taxon>
    </lineage>
</organism>
<dbReference type="OrthoDB" id="189226at2759"/>
<reference evidence="1 2" key="1">
    <citation type="journal article" date="2019" name="BMC Genomics">
        <title>Chromosome level assembly and comparative genome analysis confirm lager-brewing yeasts originated from a single hybridization.</title>
        <authorList>
            <person name="Salazar A.N."/>
            <person name="Gorter de Vries A.R."/>
            <person name="van den Broek M."/>
            <person name="Brouwers N."/>
            <person name="de la Torre Cortes P."/>
            <person name="Kuijpers N.G.A."/>
            <person name="Daran J.G."/>
            <person name="Abeel T."/>
        </authorList>
    </citation>
    <scope>NUCLEOTIDE SEQUENCE [LARGE SCALE GENOMIC DNA]</scope>
    <source>
        <strain evidence="1 2">CBS 1483</strain>
    </source>
</reference>
<accession>A0A6C1DZV7</accession>
<dbReference type="GO" id="GO:0016746">
    <property type="term" value="F:acyltransferase activity"/>
    <property type="evidence" value="ECO:0007669"/>
    <property type="project" value="TreeGrafter"/>
</dbReference>
<dbReference type="Proteomes" id="UP000501346">
    <property type="component" value="Chromosome ScXV-ScXI"/>
</dbReference>
<dbReference type="GO" id="GO:0036149">
    <property type="term" value="P:phosphatidylinositol acyl-chain remodeling"/>
    <property type="evidence" value="ECO:0007669"/>
    <property type="project" value="TreeGrafter"/>
</dbReference>
<dbReference type="PANTHER" id="PTHR10983:SF70">
    <property type="entry name" value="PROTEIN MUM3"/>
    <property type="match status" value="1"/>
</dbReference>
<proteinExistence type="predicted"/>
<evidence type="ECO:0000313" key="1">
    <source>
        <dbReference type="EMBL" id="QID82618.1"/>
    </source>
</evidence>
<evidence type="ECO:0000313" key="2">
    <source>
        <dbReference type="Proteomes" id="UP000501346"/>
    </source>
</evidence>
<dbReference type="GO" id="GO:0005783">
    <property type="term" value="C:endoplasmic reticulum"/>
    <property type="evidence" value="ECO:0007669"/>
    <property type="project" value="TreeGrafter"/>
</dbReference>
<keyword evidence="2" id="KW-1185">Reference proteome</keyword>
<dbReference type="EMBL" id="CP048996">
    <property type="protein sequence ID" value="QID82618.1"/>
    <property type="molecule type" value="Genomic_DNA"/>
</dbReference>
<protein>
    <submittedName>
        <fullName evidence="1">Protein mum3</fullName>
    </submittedName>
</protein>
<name>A0A6C1DZV7_SACPS</name>
<dbReference type="PANTHER" id="PTHR10983">
    <property type="entry name" value="1-ACYLGLYCEROL-3-PHOSPHATE ACYLTRANSFERASE-RELATED"/>
    <property type="match status" value="1"/>
</dbReference>
<dbReference type="AlphaFoldDB" id="A0A6C1DZV7"/>